<organism evidence="2">
    <name type="scientific">marine sediment metagenome</name>
    <dbReference type="NCBI Taxonomy" id="412755"/>
    <lineage>
        <taxon>unclassified sequences</taxon>
        <taxon>metagenomes</taxon>
        <taxon>ecological metagenomes</taxon>
    </lineage>
</organism>
<protein>
    <submittedName>
        <fullName evidence="2">Uncharacterized protein</fullName>
    </submittedName>
</protein>
<name>X1SR68_9ZZZZ</name>
<sequence length="51" mass="5791">METAGDEISDLTQKGPDIFVKETVQNIRILNLNRCILYLAKEIDKLAKSIK</sequence>
<reference evidence="2" key="1">
    <citation type="journal article" date="2014" name="Front. Microbiol.">
        <title>High frequency of phylogenetically diverse reductive dehalogenase-homologous genes in deep subseafloor sedimentary metagenomes.</title>
        <authorList>
            <person name="Kawai M."/>
            <person name="Futagami T."/>
            <person name="Toyoda A."/>
            <person name="Takaki Y."/>
            <person name="Nishi S."/>
            <person name="Hori S."/>
            <person name="Arai W."/>
            <person name="Tsubouchi T."/>
            <person name="Morono Y."/>
            <person name="Uchiyama I."/>
            <person name="Ito T."/>
            <person name="Fujiyama A."/>
            <person name="Inagaki F."/>
            <person name="Takami H."/>
        </authorList>
    </citation>
    <scope>NUCLEOTIDE SEQUENCE</scope>
    <source>
        <strain evidence="2">Expedition CK06-06</strain>
    </source>
</reference>
<dbReference type="EMBL" id="BARW01020774">
    <property type="protein sequence ID" value="GAI95557.1"/>
    <property type="molecule type" value="Genomic_DNA"/>
</dbReference>
<evidence type="ECO:0000313" key="2">
    <source>
        <dbReference type="EMBL" id="GAI95557.1"/>
    </source>
</evidence>
<dbReference type="EMBL" id="BARU01017407">
    <property type="protein sequence ID" value="GAH59889.1"/>
    <property type="molecule type" value="Genomic_DNA"/>
</dbReference>
<accession>X1SR68</accession>
<dbReference type="AlphaFoldDB" id="X1SR68"/>
<proteinExistence type="predicted"/>
<comment type="caution">
    <text evidence="2">The sequence shown here is derived from an EMBL/GenBank/DDBJ whole genome shotgun (WGS) entry which is preliminary data.</text>
</comment>
<evidence type="ECO:0000313" key="1">
    <source>
        <dbReference type="EMBL" id="GAH59889.1"/>
    </source>
</evidence>
<gene>
    <name evidence="1" type="ORF">S03H2_28883</name>
    <name evidence="2" type="ORF">S12H4_35032</name>
</gene>